<dbReference type="RefSeq" id="WP_225963266.1">
    <property type="nucleotide sequence ID" value="NZ_JADBEK010000001.1"/>
</dbReference>
<dbReference type="Pfam" id="PF05368">
    <property type="entry name" value="NmrA"/>
    <property type="match status" value="1"/>
</dbReference>
<name>A0ABR9LS93_9ACTN</name>
<organism evidence="2 3">
    <name type="scientific">Nonomuraea angiospora</name>
    <dbReference type="NCBI Taxonomy" id="46172"/>
    <lineage>
        <taxon>Bacteria</taxon>
        <taxon>Bacillati</taxon>
        <taxon>Actinomycetota</taxon>
        <taxon>Actinomycetes</taxon>
        <taxon>Streptosporangiales</taxon>
        <taxon>Streptosporangiaceae</taxon>
        <taxon>Nonomuraea</taxon>
    </lineage>
</organism>
<evidence type="ECO:0000259" key="1">
    <source>
        <dbReference type="Pfam" id="PF05368"/>
    </source>
</evidence>
<proteinExistence type="predicted"/>
<reference evidence="2 3" key="1">
    <citation type="submission" date="2020-10" db="EMBL/GenBank/DDBJ databases">
        <title>Sequencing the genomes of 1000 actinobacteria strains.</title>
        <authorList>
            <person name="Klenk H.-P."/>
        </authorList>
    </citation>
    <scope>NUCLEOTIDE SEQUENCE [LARGE SCALE GENOMIC DNA]</scope>
    <source>
        <strain evidence="2 3">DSM 43173</strain>
    </source>
</reference>
<dbReference type="InterPro" id="IPR008030">
    <property type="entry name" value="NmrA-like"/>
</dbReference>
<comment type="caution">
    <text evidence="2">The sequence shown here is derived from an EMBL/GenBank/DDBJ whole genome shotgun (WGS) entry which is preliminary data.</text>
</comment>
<accession>A0ABR9LS93</accession>
<dbReference type="EMBL" id="JADBEK010000001">
    <property type="protein sequence ID" value="MBE1582926.1"/>
    <property type="molecule type" value="Genomic_DNA"/>
</dbReference>
<dbReference type="Proteomes" id="UP000633509">
    <property type="component" value="Unassembled WGS sequence"/>
</dbReference>
<keyword evidence="3" id="KW-1185">Reference proteome</keyword>
<dbReference type="Gene3D" id="3.40.50.720">
    <property type="entry name" value="NAD(P)-binding Rossmann-like Domain"/>
    <property type="match status" value="1"/>
</dbReference>
<evidence type="ECO:0000313" key="3">
    <source>
        <dbReference type="Proteomes" id="UP000633509"/>
    </source>
</evidence>
<dbReference type="SUPFAM" id="SSF51735">
    <property type="entry name" value="NAD(P)-binding Rossmann-fold domains"/>
    <property type="match status" value="1"/>
</dbReference>
<sequence length="84" mass="8683">MLIAGVARRFRIGFSFNRGAVADLLLERGHEVVAYVRSGESPAAKALSARGARLATGDLADPDALQRACTGADAVFGLSVARPG</sequence>
<evidence type="ECO:0000313" key="2">
    <source>
        <dbReference type="EMBL" id="MBE1582926.1"/>
    </source>
</evidence>
<feature type="domain" description="NmrA-like" evidence="1">
    <location>
        <begin position="19"/>
        <end position="76"/>
    </location>
</feature>
<protein>
    <submittedName>
        <fullName evidence="2">Uncharacterized protein YbjT (DUF2867 family)</fullName>
    </submittedName>
</protein>
<gene>
    <name evidence="2" type="ORF">H4W80_001184</name>
</gene>
<dbReference type="InterPro" id="IPR036291">
    <property type="entry name" value="NAD(P)-bd_dom_sf"/>
</dbReference>